<organism evidence="10 11">
    <name type="scientific">Malus baccata</name>
    <name type="common">Siberian crab apple</name>
    <name type="synonym">Pyrus baccata</name>
    <dbReference type="NCBI Taxonomy" id="106549"/>
    <lineage>
        <taxon>Eukaryota</taxon>
        <taxon>Viridiplantae</taxon>
        <taxon>Streptophyta</taxon>
        <taxon>Embryophyta</taxon>
        <taxon>Tracheophyta</taxon>
        <taxon>Spermatophyta</taxon>
        <taxon>Magnoliopsida</taxon>
        <taxon>eudicotyledons</taxon>
        <taxon>Gunneridae</taxon>
        <taxon>Pentapetalae</taxon>
        <taxon>rosids</taxon>
        <taxon>fabids</taxon>
        <taxon>Rosales</taxon>
        <taxon>Rosaceae</taxon>
        <taxon>Amygdaloideae</taxon>
        <taxon>Maleae</taxon>
        <taxon>Malus</taxon>
    </lineage>
</organism>
<dbReference type="AlphaFoldDB" id="A0A540M8D2"/>
<feature type="repeat" description="Solcar" evidence="8">
    <location>
        <begin position="1"/>
        <end position="80"/>
    </location>
</feature>
<keyword evidence="11" id="KW-1185">Reference proteome</keyword>
<evidence type="ECO:0000256" key="2">
    <source>
        <dbReference type="ARBA" id="ARBA00006375"/>
    </source>
</evidence>
<keyword evidence="5" id="KW-0677">Repeat</keyword>
<evidence type="ECO:0000313" key="10">
    <source>
        <dbReference type="EMBL" id="TQD95010.1"/>
    </source>
</evidence>
<dbReference type="GO" id="GO:0016020">
    <property type="term" value="C:membrane"/>
    <property type="evidence" value="ECO:0007669"/>
    <property type="project" value="UniProtKB-SubCell"/>
</dbReference>
<dbReference type="PROSITE" id="PS50920">
    <property type="entry name" value="SOLCAR"/>
    <property type="match status" value="1"/>
</dbReference>
<evidence type="ECO:0000313" key="11">
    <source>
        <dbReference type="Proteomes" id="UP000315295"/>
    </source>
</evidence>
<evidence type="ECO:0000256" key="4">
    <source>
        <dbReference type="ARBA" id="ARBA00022692"/>
    </source>
</evidence>
<evidence type="ECO:0000256" key="8">
    <source>
        <dbReference type="PROSITE-ProRule" id="PRU00282"/>
    </source>
</evidence>
<comment type="subcellular location">
    <subcellularLocation>
        <location evidence="1">Membrane</location>
        <topology evidence="1">Multi-pass membrane protein</topology>
    </subcellularLocation>
</comment>
<dbReference type="InterPro" id="IPR018108">
    <property type="entry name" value="MCP_transmembrane"/>
</dbReference>
<keyword evidence="4 8" id="KW-0812">Transmembrane</keyword>
<gene>
    <name evidence="10" type="ORF">C1H46_019355</name>
</gene>
<keyword evidence="6" id="KW-1133">Transmembrane helix</keyword>
<evidence type="ECO:0000256" key="6">
    <source>
        <dbReference type="ARBA" id="ARBA00022989"/>
    </source>
</evidence>
<evidence type="ECO:0000256" key="7">
    <source>
        <dbReference type="ARBA" id="ARBA00023136"/>
    </source>
</evidence>
<dbReference type="EMBL" id="VIEB01000328">
    <property type="protein sequence ID" value="TQD95010.1"/>
    <property type="molecule type" value="Genomic_DNA"/>
</dbReference>
<accession>A0A540M8D2</accession>
<protein>
    <submittedName>
        <fullName evidence="10">Uncharacterized protein</fullName>
    </submittedName>
</protein>
<dbReference type="Pfam" id="PF00153">
    <property type="entry name" value="Mito_carr"/>
    <property type="match status" value="2"/>
</dbReference>
<keyword evidence="3 9" id="KW-0813">Transport</keyword>
<evidence type="ECO:0000256" key="9">
    <source>
        <dbReference type="RuleBase" id="RU000488"/>
    </source>
</evidence>
<name>A0A540M8D2_MALBA</name>
<sequence>MTIVAETITFLVDLMMTRLQLHGESVSVGSTWSTNAFWVTSEIMQEQGPMGLYKGLSSAILRHLFYTLMWIIEYEQLRSSLKSDDGSFSLPAKALSDGISGIVAQLVASPADLVKVRMQTDGRTVAQGM</sequence>
<comment type="similarity">
    <text evidence="2 9">Belongs to the mitochondrial carrier (TC 2.A.29) family.</text>
</comment>
<keyword evidence="7 8" id="KW-0472">Membrane</keyword>
<dbReference type="Proteomes" id="UP000315295">
    <property type="component" value="Unassembled WGS sequence"/>
</dbReference>
<proteinExistence type="inferred from homology"/>
<evidence type="ECO:0000256" key="3">
    <source>
        <dbReference type="ARBA" id="ARBA00022448"/>
    </source>
</evidence>
<dbReference type="InterPro" id="IPR050391">
    <property type="entry name" value="Mito_Metabolite_Transporter"/>
</dbReference>
<dbReference type="PANTHER" id="PTHR45618">
    <property type="entry name" value="MITOCHONDRIAL DICARBOXYLATE CARRIER-RELATED"/>
    <property type="match status" value="1"/>
</dbReference>
<evidence type="ECO:0000256" key="1">
    <source>
        <dbReference type="ARBA" id="ARBA00004141"/>
    </source>
</evidence>
<dbReference type="Gene3D" id="1.50.40.10">
    <property type="entry name" value="Mitochondrial carrier domain"/>
    <property type="match status" value="1"/>
</dbReference>
<comment type="caution">
    <text evidence="10">The sequence shown here is derived from an EMBL/GenBank/DDBJ whole genome shotgun (WGS) entry which is preliminary data.</text>
</comment>
<reference evidence="10 11" key="1">
    <citation type="journal article" date="2019" name="G3 (Bethesda)">
        <title>Sequencing of a Wild Apple (Malus baccata) Genome Unravels the Differences Between Cultivated and Wild Apple Species Regarding Disease Resistance and Cold Tolerance.</title>
        <authorList>
            <person name="Chen X."/>
        </authorList>
    </citation>
    <scope>NUCLEOTIDE SEQUENCE [LARGE SCALE GENOMIC DNA]</scope>
    <source>
        <strain evidence="11">cv. Shandingzi</strain>
        <tissue evidence="10">Leaves</tissue>
    </source>
</reference>
<dbReference type="SUPFAM" id="SSF103506">
    <property type="entry name" value="Mitochondrial carrier"/>
    <property type="match status" value="1"/>
</dbReference>
<dbReference type="InterPro" id="IPR023395">
    <property type="entry name" value="MCP_dom_sf"/>
</dbReference>
<evidence type="ECO:0000256" key="5">
    <source>
        <dbReference type="ARBA" id="ARBA00022737"/>
    </source>
</evidence>